<evidence type="ECO:0000256" key="1">
    <source>
        <dbReference type="ARBA" id="ARBA00000707"/>
    </source>
</evidence>
<evidence type="ECO:0000256" key="7">
    <source>
        <dbReference type="SAM" id="MobiDB-lite"/>
    </source>
</evidence>
<dbReference type="GeneID" id="109723375"/>
<comment type="catalytic activity">
    <reaction evidence="1">
        <text>Thiol-dependent hydrolysis of ester, thioester, amide, peptide and isopeptide bonds formed by the C-terminal Gly of ubiquitin (a 76-residue protein attached to proteins as an intracellular targeting signal).</text>
        <dbReference type="EC" id="3.4.19.12"/>
    </reaction>
</comment>
<dbReference type="GO" id="GO:0006508">
    <property type="term" value="P:proteolysis"/>
    <property type="evidence" value="ECO:0007669"/>
    <property type="project" value="UniProtKB-KW"/>
</dbReference>
<name>A0A6P5GF84_ANACO</name>
<evidence type="ECO:0000256" key="4">
    <source>
        <dbReference type="ARBA" id="ARBA00022786"/>
    </source>
</evidence>
<dbReference type="Gene3D" id="1.20.1300.20">
    <property type="entry name" value="Peptidase C65 Otubain, subdomain 2"/>
    <property type="match status" value="1"/>
</dbReference>
<protein>
    <recommendedName>
        <fullName evidence="2">ubiquitinyl hydrolase 1</fullName>
        <ecNumber evidence="2">3.4.19.12</ecNumber>
    </recommendedName>
</protein>
<keyword evidence="8" id="KW-1185">Reference proteome</keyword>
<accession>A0A6P5GF84</accession>
<dbReference type="GO" id="GO:0004843">
    <property type="term" value="F:cysteine-type deubiquitinase activity"/>
    <property type="evidence" value="ECO:0007669"/>
    <property type="project" value="UniProtKB-EC"/>
</dbReference>
<feature type="compositionally biased region" description="Acidic residues" evidence="7">
    <location>
        <begin position="13"/>
        <end position="29"/>
    </location>
</feature>
<dbReference type="EC" id="3.4.19.12" evidence="2"/>
<dbReference type="OrthoDB" id="18915at2759"/>
<dbReference type="GO" id="GO:0071108">
    <property type="term" value="P:protein K48-linked deubiquitination"/>
    <property type="evidence" value="ECO:0007669"/>
    <property type="project" value="TreeGrafter"/>
</dbReference>
<keyword evidence="3" id="KW-0645">Protease</keyword>
<dbReference type="PANTHER" id="PTHR12931:SF17">
    <property type="entry name" value="OS02G0521500 PROTEIN"/>
    <property type="match status" value="1"/>
</dbReference>
<evidence type="ECO:0000256" key="5">
    <source>
        <dbReference type="ARBA" id="ARBA00022801"/>
    </source>
</evidence>
<keyword evidence="4" id="KW-0833">Ubl conjugation pathway</keyword>
<dbReference type="SUPFAM" id="SSF54001">
    <property type="entry name" value="Cysteine proteinases"/>
    <property type="match status" value="1"/>
</dbReference>
<dbReference type="InterPro" id="IPR019400">
    <property type="entry name" value="Peptidase_C65_otubain"/>
</dbReference>
<dbReference type="PANTHER" id="PTHR12931">
    <property type="entry name" value="UBIQUITIN THIOLESTERASE PROTEIN OTUB"/>
    <property type="match status" value="1"/>
</dbReference>
<gene>
    <name evidence="9" type="primary">LOC109723375</name>
</gene>
<dbReference type="InterPro" id="IPR038765">
    <property type="entry name" value="Papain-like_cys_pep_sf"/>
</dbReference>
<dbReference type="GO" id="GO:0005634">
    <property type="term" value="C:nucleus"/>
    <property type="evidence" value="ECO:0007669"/>
    <property type="project" value="TreeGrafter"/>
</dbReference>
<dbReference type="InterPro" id="IPR042468">
    <property type="entry name" value="Peptidase_C65_otubain_sub1"/>
</dbReference>
<evidence type="ECO:0000256" key="6">
    <source>
        <dbReference type="ARBA" id="ARBA00022807"/>
    </source>
</evidence>
<dbReference type="Gene3D" id="3.30.200.60">
    <property type="entry name" value="Peptidase C65 Otubain, subdomain 1"/>
    <property type="match status" value="1"/>
</dbReference>
<feature type="region of interest" description="Disordered" evidence="7">
    <location>
        <begin position="1"/>
        <end position="29"/>
    </location>
</feature>
<dbReference type="InterPro" id="IPR042467">
    <property type="entry name" value="Peptidase_C65_otubain_sub2"/>
</dbReference>
<keyword evidence="6" id="KW-0788">Thiol protease</keyword>
<dbReference type="AlphaFoldDB" id="A0A6P5GF84"/>
<reference evidence="9" key="2">
    <citation type="submission" date="2025-08" db="UniProtKB">
        <authorList>
            <consortium name="RefSeq"/>
        </authorList>
    </citation>
    <scope>IDENTIFICATION</scope>
    <source>
        <tissue evidence="9">Leaf</tissue>
    </source>
</reference>
<proteinExistence type="predicted"/>
<dbReference type="GO" id="GO:0043130">
    <property type="term" value="F:ubiquitin binding"/>
    <property type="evidence" value="ECO:0007669"/>
    <property type="project" value="TreeGrafter"/>
</dbReference>
<dbReference type="Proteomes" id="UP000515123">
    <property type="component" value="Linkage group 17"/>
</dbReference>
<dbReference type="Pfam" id="PF10275">
    <property type="entry name" value="Peptidase_C65"/>
    <property type="match status" value="1"/>
</dbReference>
<keyword evidence="5" id="KW-0378">Hydrolase</keyword>
<organism evidence="8 9">
    <name type="scientific">Ananas comosus</name>
    <name type="common">Pineapple</name>
    <name type="synonym">Ananas ananas</name>
    <dbReference type="NCBI Taxonomy" id="4615"/>
    <lineage>
        <taxon>Eukaryota</taxon>
        <taxon>Viridiplantae</taxon>
        <taxon>Streptophyta</taxon>
        <taxon>Embryophyta</taxon>
        <taxon>Tracheophyta</taxon>
        <taxon>Spermatophyta</taxon>
        <taxon>Magnoliopsida</taxon>
        <taxon>Liliopsida</taxon>
        <taxon>Poales</taxon>
        <taxon>Bromeliaceae</taxon>
        <taxon>Bromelioideae</taxon>
        <taxon>Ananas</taxon>
    </lineage>
</organism>
<evidence type="ECO:0000313" key="8">
    <source>
        <dbReference type="Proteomes" id="UP000515123"/>
    </source>
</evidence>
<sequence length="329" mass="37347">MGVWWSKRNHEGSDDDEVGAGTGEEEDDAVDTEAQISYQLVQTEIALRRTAPRGSLRVVLSGEKRPLLAGSLIAQDNPELLEEFYSVRETRKHRDCFYRSFVFSYMEHIFETQDRREVDRMLAILRKYAKRNTVLAGNVLHFRDFFEDFRILLSTYSKGKRSAERRQNLLAKFQCEGSAVTIVLLIRLITAIEVHMWRTAYPEVVLGEKYSNLVEFCTGEVLPIGNKHVHAAVLSEALGVPIRVVDLTPAPPSSSERSTEDIPYYTAANTGSGSASSPTATRKRAMARFEITLLYKPDNCYDILYPFPEVTCCGYPIPDELISYWGLDR</sequence>
<reference evidence="8" key="1">
    <citation type="journal article" date="2015" name="Nat. Genet.">
        <title>The pineapple genome and the evolution of CAM photosynthesis.</title>
        <authorList>
            <person name="Ming R."/>
            <person name="VanBuren R."/>
            <person name="Wai C.M."/>
            <person name="Tang H."/>
            <person name="Schatz M.C."/>
            <person name="Bowers J.E."/>
            <person name="Lyons E."/>
            <person name="Wang M.L."/>
            <person name="Chen J."/>
            <person name="Biggers E."/>
            <person name="Zhang J."/>
            <person name="Huang L."/>
            <person name="Zhang L."/>
            <person name="Miao W."/>
            <person name="Zhang J."/>
            <person name="Ye Z."/>
            <person name="Miao C."/>
            <person name="Lin Z."/>
            <person name="Wang H."/>
            <person name="Zhou H."/>
            <person name="Yim W.C."/>
            <person name="Priest H.D."/>
            <person name="Zheng C."/>
            <person name="Woodhouse M."/>
            <person name="Edger P.P."/>
            <person name="Guyot R."/>
            <person name="Guo H.B."/>
            <person name="Guo H."/>
            <person name="Zheng G."/>
            <person name="Singh R."/>
            <person name="Sharma A."/>
            <person name="Min X."/>
            <person name="Zheng Y."/>
            <person name="Lee H."/>
            <person name="Gurtowski J."/>
            <person name="Sedlazeck F.J."/>
            <person name="Harkess A."/>
            <person name="McKain M.R."/>
            <person name="Liao Z."/>
            <person name="Fang J."/>
            <person name="Liu J."/>
            <person name="Zhang X."/>
            <person name="Zhang Q."/>
            <person name="Hu W."/>
            <person name="Qin Y."/>
            <person name="Wang K."/>
            <person name="Chen L.Y."/>
            <person name="Shirley N."/>
            <person name="Lin Y.R."/>
            <person name="Liu L.Y."/>
            <person name="Hernandez A.G."/>
            <person name="Wright C.L."/>
            <person name="Bulone V."/>
            <person name="Tuskan G.A."/>
            <person name="Heath K."/>
            <person name="Zee F."/>
            <person name="Moore P.H."/>
            <person name="Sunkar R."/>
            <person name="Leebens-Mack J.H."/>
            <person name="Mockler T."/>
            <person name="Bennetzen J.L."/>
            <person name="Freeling M."/>
            <person name="Sankoff D."/>
            <person name="Paterson A.H."/>
            <person name="Zhu X."/>
            <person name="Yang X."/>
            <person name="Smith J.A."/>
            <person name="Cushman J.C."/>
            <person name="Paull R.E."/>
            <person name="Yu Q."/>
        </authorList>
    </citation>
    <scope>NUCLEOTIDE SEQUENCE [LARGE SCALE GENOMIC DNA]</scope>
    <source>
        <strain evidence="8">cv. F153</strain>
    </source>
</reference>
<evidence type="ECO:0000313" key="9">
    <source>
        <dbReference type="RefSeq" id="XP_020107301.1"/>
    </source>
</evidence>
<evidence type="ECO:0000256" key="3">
    <source>
        <dbReference type="ARBA" id="ARBA00022670"/>
    </source>
</evidence>
<evidence type="ECO:0000256" key="2">
    <source>
        <dbReference type="ARBA" id="ARBA00012759"/>
    </source>
</evidence>
<dbReference type="RefSeq" id="XP_020107301.1">
    <property type="nucleotide sequence ID" value="XM_020251712.1"/>
</dbReference>